<accession>A0AAE3ZKN6</accession>
<evidence type="ECO:0000256" key="1">
    <source>
        <dbReference type="SAM" id="MobiDB-lite"/>
    </source>
</evidence>
<feature type="compositionally biased region" description="Pro residues" evidence="1">
    <location>
        <begin position="1"/>
        <end position="11"/>
    </location>
</feature>
<dbReference type="EMBL" id="JAVDYC010000001">
    <property type="protein sequence ID" value="MDR7320390.1"/>
    <property type="molecule type" value="Genomic_DNA"/>
</dbReference>
<organism evidence="2 3">
    <name type="scientific">Catenuloplanes niger</name>
    <dbReference type="NCBI Taxonomy" id="587534"/>
    <lineage>
        <taxon>Bacteria</taxon>
        <taxon>Bacillati</taxon>
        <taxon>Actinomycetota</taxon>
        <taxon>Actinomycetes</taxon>
        <taxon>Micromonosporales</taxon>
        <taxon>Micromonosporaceae</taxon>
        <taxon>Catenuloplanes</taxon>
    </lineage>
</organism>
<dbReference type="AlphaFoldDB" id="A0AAE3ZKN6"/>
<gene>
    <name evidence="2" type="ORF">J2S44_000640</name>
</gene>
<name>A0AAE3ZKN6_9ACTN</name>
<protein>
    <submittedName>
        <fullName evidence="2">Uncharacterized protein</fullName>
    </submittedName>
</protein>
<feature type="compositionally biased region" description="Basic and acidic residues" evidence="1">
    <location>
        <begin position="14"/>
        <end position="34"/>
    </location>
</feature>
<reference evidence="2 3" key="1">
    <citation type="submission" date="2023-07" db="EMBL/GenBank/DDBJ databases">
        <title>Sequencing the genomes of 1000 actinobacteria strains.</title>
        <authorList>
            <person name="Klenk H.-P."/>
        </authorList>
    </citation>
    <scope>NUCLEOTIDE SEQUENCE [LARGE SCALE GENOMIC DNA]</scope>
    <source>
        <strain evidence="2 3">DSM 44711</strain>
    </source>
</reference>
<evidence type="ECO:0000313" key="3">
    <source>
        <dbReference type="Proteomes" id="UP001183629"/>
    </source>
</evidence>
<dbReference type="Proteomes" id="UP001183629">
    <property type="component" value="Unassembled WGS sequence"/>
</dbReference>
<keyword evidence="3" id="KW-1185">Reference proteome</keyword>
<dbReference type="RefSeq" id="WP_310408875.1">
    <property type="nucleotide sequence ID" value="NZ_JAVDYC010000001.1"/>
</dbReference>
<feature type="region of interest" description="Disordered" evidence="1">
    <location>
        <begin position="1"/>
        <end position="65"/>
    </location>
</feature>
<evidence type="ECO:0000313" key="2">
    <source>
        <dbReference type="EMBL" id="MDR7320390.1"/>
    </source>
</evidence>
<comment type="caution">
    <text evidence="2">The sequence shown here is derived from an EMBL/GenBank/DDBJ whole genome shotgun (WGS) entry which is preliminary data.</text>
</comment>
<proteinExistence type="predicted"/>
<sequence>MTPPEKLPPLGRPAGDDSPDRDPDFAGEHEDTAVGKDITAGTDDATEPESPAGWSGMESPHGRPD</sequence>